<evidence type="ECO:0000256" key="4">
    <source>
        <dbReference type="ARBA" id="ARBA00022801"/>
    </source>
</evidence>
<dbReference type="GO" id="GO:0000272">
    <property type="term" value="P:polysaccharide catabolic process"/>
    <property type="evidence" value="ECO:0007669"/>
    <property type="project" value="UniProtKB-KW"/>
</dbReference>
<dbReference type="Proteomes" id="UP000256601">
    <property type="component" value="Unassembled WGS sequence"/>
</dbReference>
<comment type="catalytic activity">
    <reaction evidence="1">
        <text>Hydrolysis of (1-&gt;3)-beta-D-glucosidic linkages in (1-&gt;3)-beta-D-glucans.</text>
        <dbReference type="EC" id="3.2.1.39"/>
    </reaction>
</comment>
<accession>A0A371CB99</accession>
<dbReference type="EMBL" id="KZ858961">
    <property type="protein sequence ID" value="RDW27566.1"/>
    <property type="molecule type" value="Genomic_DNA"/>
</dbReference>
<evidence type="ECO:0000256" key="6">
    <source>
        <dbReference type="ARBA" id="ARBA00023295"/>
    </source>
</evidence>
<keyword evidence="6" id="KW-0326">Glycosidase</keyword>
<name>A0A371CB99_YARLL</name>
<comment type="similarity">
    <text evidence="2">Belongs to the glycosyl hydrolase 81 family.</text>
</comment>
<organism evidence="10 11">
    <name type="scientific">Yarrowia lipolytica</name>
    <name type="common">Candida lipolytica</name>
    <dbReference type="NCBI Taxonomy" id="4952"/>
    <lineage>
        <taxon>Eukaryota</taxon>
        <taxon>Fungi</taxon>
        <taxon>Dikarya</taxon>
        <taxon>Ascomycota</taxon>
        <taxon>Saccharomycotina</taxon>
        <taxon>Dipodascomycetes</taxon>
        <taxon>Dipodascales</taxon>
        <taxon>Dipodascales incertae sedis</taxon>
        <taxon>Yarrowia</taxon>
    </lineage>
</organism>
<evidence type="ECO:0000256" key="8">
    <source>
        <dbReference type="ARBA" id="ARBA00023326"/>
    </source>
</evidence>
<dbReference type="GO" id="GO:0071555">
    <property type="term" value="P:cell wall organization"/>
    <property type="evidence" value="ECO:0007669"/>
    <property type="project" value="UniProtKB-KW"/>
</dbReference>
<proteinExistence type="inferred from homology"/>
<reference evidence="10 11" key="1">
    <citation type="submission" date="2018-07" db="EMBL/GenBank/DDBJ databases">
        <title>Draft Genome Assemblies for Five Robust Yarrowia lipolytica Strains Exhibiting High Lipid Production and Pentose Sugar Utilization and Sugar Alcohol Secretion from Undetoxified Lignocellulosic Biomass Hydrolysates.</title>
        <authorList>
            <consortium name="DOE Joint Genome Institute"/>
            <person name="Walker C."/>
            <person name="Ryu S."/>
            <person name="Na H."/>
            <person name="Zane M."/>
            <person name="LaButti K."/>
            <person name="Lipzen A."/>
            <person name="Haridas S."/>
            <person name="Barry K."/>
            <person name="Grigoriev I.V."/>
            <person name="Quarterman J."/>
            <person name="Slininger P."/>
            <person name="Dien B."/>
            <person name="Trinh C.T."/>
        </authorList>
    </citation>
    <scope>NUCLEOTIDE SEQUENCE [LARGE SCALE GENOMIC DNA]</scope>
    <source>
        <strain evidence="10 11">YB392</strain>
    </source>
</reference>
<evidence type="ECO:0000256" key="7">
    <source>
        <dbReference type="ARBA" id="ARBA00023316"/>
    </source>
</evidence>
<dbReference type="GO" id="GO:0042973">
    <property type="term" value="F:glucan endo-1,3-beta-D-glucosidase activity"/>
    <property type="evidence" value="ECO:0007669"/>
    <property type="project" value="UniProtKB-EC"/>
</dbReference>
<dbReference type="InterPro" id="IPR040720">
    <property type="entry name" value="GH81_C"/>
</dbReference>
<keyword evidence="8" id="KW-0624">Polysaccharide degradation</keyword>
<dbReference type="EC" id="3.2.1.39" evidence="3"/>
<dbReference type="PANTHER" id="PTHR31983:SF0">
    <property type="entry name" value="GLUCAN ENDO-1,3-BETA-D-GLUCOSIDASE 2"/>
    <property type="match status" value="1"/>
</dbReference>
<dbReference type="VEuPathDB" id="FungiDB:YALI1_A06873g"/>
<dbReference type="GO" id="GO:0052861">
    <property type="term" value="F:endo-1,3(4)-beta-glucanase activity"/>
    <property type="evidence" value="ECO:0007669"/>
    <property type="project" value="InterPro"/>
</dbReference>
<dbReference type="PROSITE" id="PS52008">
    <property type="entry name" value="GH81"/>
    <property type="match status" value="1"/>
</dbReference>
<evidence type="ECO:0000256" key="2">
    <source>
        <dbReference type="ARBA" id="ARBA00010730"/>
    </source>
</evidence>
<sequence>MYFSRKGLDRFTQILVVLNDVVGDKACARDLLGRLKNAFTVFVNHRQQNPLAYNTLWKGIASTAGLGTDSPADFDYANPSPQGKSFPIHRSFYWWSGHSWAKGLHLSADGKDEESSSKDYHSVYAIKLWGNANGNQAMEARANLQLAIMKRAMNTYILVPGISFEHKADHATYFGMNPEYIIGIHALPTTPVSAYIRDPAFVRDMGSAAG</sequence>
<gene>
    <name evidence="10" type="ORF">B0I71DRAFT_163443</name>
</gene>
<evidence type="ECO:0000313" key="10">
    <source>
        <dbReference type="EMBL" id="RDW27566.1"/>
    </source>
</evidence>
<keyword evidence="4 10" id="KW-0378">Hydrolase</keyword>
<dbReference type="GO" id="GO:0009986">
    <property type="term" value="C:cell surface"/>
    <property type="evidence" value="ECO:0007669"/>
    <property type="project" value="TreeGrafter"/>
</dbReference>
<protein>
    <recommendedName>
        <fullName evidence="3">glucan endo-1,3-beta-D-glucosidase</fullName>
        <ecNumber evidence="3">3.2.1.39</ecNumber>
    </recommendedName>
</protein>
<keyword evidence="5" id="KW-0119">Carbohydrate metabolism</keyword>
<feature type="domain" description="Glycosyl hydrolase family 81 C-terminal" evidence="9">
    <location>
        <begin position="1"/>
        <end position="74"/>
    </location>
</feature>
<dbReference type="Pfam" id="PF17652">
    <property type="entry name" value="Glyco_hydro81C"/>
    <property type="match status" value="2"/>
</dbReference>
<evidence type="ECO:0000313" key="11">
    <source>
        <dbReference type="Proteomes" id="UP000256601"/>
    </source>
</evidence>
<keyword evidence="7" id="KW-0961">Cell wall biogenesis/degradation</keyword>
<evidence type="ECO:0000259" key="9">
    <source>
        <dbReference type="Pfam" id="PF17652"/>
    </source>
</evidence>
<dbReference type="InterPro" id="IPR005200">
    <property type="entry name" value="Endo-beta-glucanase"/>
</dbReference>
<evidence type="ECO:0000256" key="1">
    <source>
        <dbReference type="ARBA" id="ARBA00000382"/>
    </source>
</evidence>
<dbReference type="AlphaFoldDB" id="A0A371CB99"/>
<evidence type="ECO:0000256" key="3">
    <source>
        <dbReference type="ARBA" id="ARBA00012780"/>
    </source>
</evidence>
<dbReference type="VEuPathDB" id="FungiDB:YALI0_A07142g"/>
<feature type="domain" description="Glycosyl hydrolase family 81 C-terminal" evidence="9">
    <location>
        <begin position="75"/>
        <end position="204"/>
    </location>
</feature>
<dbReference type="PANTHER" id="PTHR31983">
    <property type="entry name" value="ENDO-1,3(4)-BETA-GLUCANASE 1"/>
    <property type="match status" value="1"/>
</dbReference>
<evidence type="ECO:0000256" key="5">
    <source>
        <dbReference type="ARBA" id="ARBA00023277"/>
    </source>
</evidence>